<dbReference type="EMBL" id="JH603168">
    <property type="protein sequence ID" value="EIC23226.1"/>
    <property type="molecule type" value="Genomic_DNA"/>
</dbReference>
<sequence length="44" mass="5072">MSGPILTVRFFATESDSEPVRDWLKSLPANERRLIGEDIIRNLQ</sequence>
<gene>
    <name evidence="1" type="ORF">Thi970DRAFT_00882</name>
</gene>
<dbReference type="AlphaFoldDB" id="H8YXQ0"/>
<name>H8YXQ0_9GAMM</name>
<keyword evidence="2" id="KW-1185">Reference proteome</keyword>
<reference evidence="1 2" key="2">
    <citation type="submission" date="2011-11" db="EMBL/GenBank/DDBJ databases">
        <authorList>
            <consortium name="US DOE Joint Genome Institute"/>
            <person name="Lucas S."/>
            <person name="Han J."/>
            <person name="Lapidus A."/>
            <person name="Cheng J.-F."/>
            <person name="Goodwin L."/>
            <person name="Pitluck S."/>
            <person name="Peters L."/>
            <person name="Ovchinnikova G."/>
            <person name="Zhang X."/>
            <person name="Detter J.C."/>
            <person name="Han C."/>
            <person name="Tapia R."/>
            <person name="Land M."/>
            <person name="Hauser L."/>
            <person name="Kyrpides N."/>
            <person name="Ivanova N."/>
            <person name="Pagani I."/>
            <person name="Vogl K."/>
            <person name="Liu Z."/>
            <person name="Overmann J."/>
            <person name="Frigaard N.-U."/>
            <person name="Bryant D."/>
            <person name="Woyke T."/>
        </authorList>
    </citation>
    <scope>NUCLEOTIDE SEQUENCE [LARGE SCALE GENOMIC DNA]</scope>
    <source>
        <strain evidence="1 2">970</strain>
    </source>
</reference>
<evidence type="ECO:0000313" key="2">
    <source>
        <dbReference type="Proteomes" id="UP000002964"/>
    </source>
</evidence>
<reference evidence="2" key="1">
    <citation type="submission" date="2011-06" db="EMBL/GenBank/DDBJ databases">
        <authorList>
            <consortium name="US DOE Joint Genome Institute (JGI-PGF)"/>
            <person name="Lucas S."/>
            <person name="Han J."/>
            <person name="Lapidus A."/>
            <person name="Cheng J.-F."/>
            <person name="Goodwin L."/>
            <person name="Pitluck S."/>
            <person name="Peters L."/>
            <person name="Land M.L."/>
            <person name="Hauser L."/>
            <person name="Vogl K."/>
            <person name="Liu Z."/>
            <person name="Overmann J."/>
            <person name="Frigaard N.-U."/>
            <person name="Bryant D.A."/>
            <person name="Woyke T.J."/>
        </authorList>
    </citation>
    <scope>NUCLEOTIDE SEQUENCE [LARGE SCALE GENOMIC DNA]</scope>
    <source>
        <strain evidence="2">970</strain>
    </source>
</reference>
<dbReference type="STRING" id="631362.Thi970DRAFT_00882"/>
<protein>
    <submittedName>
        <fullName evidence="1">Uncharacterized protein</fullName>
    </submittedName>
</protein>
<evidence type="ECO:0000313" key="1">
    <source>
        <dbReference type="EMBL" id="EIC23226.1"/>
    </source>
</evidence>
<accession>H8YXQ0</accession>
<dbReference type="HOGENOM" id="CLU_3223276_0_0_6"/>
<organism evidence="1 2">
    <name type="scientific">Thiorhodovibrio frisius</name>
    <dbReference type="NCBI Taxonomy" id="631362"/>
    <lineage>
        <taxon>Bacteria</taxon>
        <taxon>Pseudomonadati</taxon>
        <taxon>Pseudomonadota</taxon>
        <taxon>Gammaproteobacteria</taxon>
        <taxon>Chromatiales</taxon>
        <taxon>Chromatiaceae</taxon>
        <taxon>Thiorhodovibrio</taxon>
    </lineage>
</organism>
<dbReference type="Proteomes" id="UP000002964">
    <property type="component" value="Unassembled WGS sequence"/>
</dbReference>
<proteinExistence type="predicted"/>